<gene>
    <name evidence="1" type="ORF">SERLA73DRAFT_188730</name>
</gene>
<evidence type="ECO:0000313" key="2">
    <source>
        <dbReference type="Proteomes" id="UP000008063"/>
    </source>
</evidence>
<organism evidence="2">
    <name type="scientific">Serpula lacrymans var. lacrymans (strain S7.3)</name>
    <name type="common">Dry rot fungus</name>
    <dbReference type="NCBI Taxonomy" id="936435"/>
    <lineage>
        <taxon>Eukaryota</taxon>
        <taxon>Fungi</taxon>
        <taxon>Dikarya</taxon>
        <taxon>Basidiomycota</taxon>
        <taxon>Agaricomycotina</taxon>
        <taxon>Agaricomycetes</taxon>
        <taxon>Agaricomycetidae</taxon>
        <taxon>Boletales</taxon>
        <taxon>Coniophorineae</taxon>
        <taxon>Serpulaceae</taxon>
        <taxon>Serpula</taxon>
    </lineage>
</organism>
<reference evidence="2" key="1">
    <citation type="journal article" date="2011" name="Science">
        <title>The plant cell wall-decomposing machinery underlies the functional diversity of forest fungi.</title>
        <authorList>
            <person name="Eastwood D.C."/>
            <person name="Floudas D."/>
            <person name="Binder M."/>
            <person name="Majcherczyk A."/>
            <person name="Schneider P."/>
            <person name="Aerts A."/>
            <person name="Asiegbu F.O."/>
            <person name="Baker S.E."/>
            <person name="Barry K."/>
            <person name="Bendiksby M."/>
            <person name="Blumentritt M."/>
            <person name="Coutinho P.M."/>
            <person name="Cullen D."/>
            <person name="de Vries R.P."/>
            <person name="Gathman A."/>
            <person name="Goodell B."/>
            <person name="Henrissat B."/>
            <person name="Ihrmark K."/>
            <person name="Kauserud H."/>
            <person name="Kohler A."/>
            <person name="LaButti K."/>
            <person name="Lapidus A."/>
            <person name="Lavin J.L."/>
            <person name="Lee Y.-H."/>
            <person name="Lindquist E."/>
            <person name="Lilly W."/>
            <person name="Lucas S."/>
            <person name="Morin E."/>
            <person name="Murat C."/>
            <person name="Oguiza J.A."/>
            <person name="Park J."/>
            <person name="Pisabarro A.G."/>
            <person name="Riley R."/>
            <person name="Rosling A."/>
            <person name="Salamov A."/>
            <person name="Schmidt O."/>
            <person name="Schmutz J."/>
            <person name="Skrede I."/>
            <person name="Stenlid J."/>
            <person name="Wiebenga A."/>
            <person name="Xie X."/>
            <person name="Kuees U."/>
            <person name="Hibbett D.S."/>
            <person name="Hoffmeister D."/>
            <person name="Hoegberg N."/>
            <person name="Martin F."/>
            <person name="Grigoriev I.V."/>
            <person name="Watkinson S.C."/>
        </authorList>
    </citation>
    <scope>NUCLEOTIDE SEQUENCE [LARGE SCALE GENOMIC DNA]</scope>
    <source>
        <strain evidence="2">strain S7.3</strain>
    </source>
</reference>
<accession>F8QC24</accession>
<evidence type="ECO:0000313" key="1">
    <source>
        <dbReference type="EMBL" id="EGN94143.1"/>
    </source>
</evidence>
<dbReference type="InParanoid" id="F8QC24"/>
<dbReference type="HOGENOM" id="CLU_2361026_0_0_1"/>
<keyword evidence="2" id="KW-1185">Reference proteome</keyword>
<protein>
    <submittedName>
        <fullName evidence="1">Uncharacterized protein</fullName>
    </submittedName>
</protein>
<name>F8QC24_SERL3</name>
<dbReference type="AlphaFoldDB" id="F8QC24"/>
<proteinExistence type="predicted"/>
<dbReference type="EMBL" id="GL945489">
    <property type="protein sequence ID" value="EGN94143.1"/>
    <property type="molecule type" value="Genomic_DNA"/>
</dbReference>
<dbReference type="Proteomes" id="UP000008063">
    <property type="component" value="Unassembled WGS sequence"/>
</dbReference>
<sequence length="96" mass="11049">MHSRVRAITLRCSPPPPSPSLSSLCIFSSTGSGNFLAGGERKIKELLDSTERRCAEKGGWKRCHGRSRQHLEGRPRLWGVWFVNYLQQYMYIWILV</sequence>